<name>A0A2G8KUU4_STIJA</name>
<gene>
    <name evidence="1" type="ORF">BSL78_11410</name>
</gene>
<evidence type="ECO:0000313" key="1">
    <source>
        <dbReference type="EMBL" id="PIK51690.1"/>
    </source>
</evidence>
<protein>
    <submittedName>
        <fullName evidence="1">Uncharacterized protein</fullName>
    </submittedName>
</protein>
<evidence type="ECO:0000313" key="2">
    <source>
        <dbReference type="Proteomes" id="UP000230750"/>
    </source>
</evidence>
<accession>A0A2G8KUU4</accession>
<dbReference type="AlphaFoldDB" id="A0A2G8KUU4"/>
<reference evidence="1 2" key="1">
    <citation type="journal article" date="2017" name="PLoS Biol.">
        <title>The sea cucumber genome provides insights into morphological evolution and visceral regeneration.</title>
        <authorList>
            <person name="Zhang X."/>
            <person name="Sun L."/>
            <person name="Yuan J."/>
            <person name="Sun Y."/>
            <person name="Gao Y."/>
            <person name="Zhang L."/>
            <person name="Li S."/>
            <person name="Dai H."/>
            <person name="Hamel J.F."/>
            <person name="Liu C."/>
            <person name="Yu Y."/>
            <person name="Liu S."/>
            <person name="Lin W."/>
            <person name="Guo K."/>
            <person name="Jin S."/>
            <person name="Xu P."/>
            <person name="Storey K.B."/>
            <person name="Huan P."/>
            <person name="Zhang T."/>
            <person name="Zhou Y."/>
            <person name="Zhang J."/>
            <person name="Lin C."/>
            <person name="Li X."/>
            <person name="Xing L."/>
            <person name="Huo D."/>
            <person name="Sun M."/>
            <person name="Wang L."/>
            <person name="Mercier A."/>
            <person name="Li F."/>
            <person name="Yang H."/>
            <person name="Xiang J."/>
        </authorList>
    </citation>
    <scope>NUCLEOTIDE SEQUENCE [LARGE SCALE GENOMIC DNA]</scope>
    <source>
        <strain evidence="1">Shaxun</strain>
        <tissue evidence="1">Muscle</tissue>
    </source>
</reference>
<proteinExistence type="predicted"/>
<organism evidence="1 2">
    <name type="scientific">Stichopus japonicus</name>
    <name type="common">Sea cucumber</name>
    <dbReference type="NCBI Taxonomy" id="307972"/>
    <lineage>
        <taxon>Eukaryota</taxon>
        <taxon>Metazoa</taxon>
        <taxon>Echinodermata</taxon>
        <taxon>Eleutherozoa</taxon>
        <taxon>Echinozoa</taxon>
        <taxon>Holothuroidea</taxon>
        <taxon>Aspidochirotacea</taxon>
        <taxon>Aspidochirotida</taxon>
        <taxon>Stichopodidae</taxon>
        <taxon>Apostichopus</taxon>
    </lineage>
</organism>
<sequence>MNDILDDFNRPVSMTKPDSIALVGQHLDNSFSEDLNRKCVQELDDLDQTCVESTNKVLNLATTGNSVEQRGKIRQKQCHYRFNNYSIQNDCNCLLSGKQPDTSGLEGQLEERILFSVRLLSLPLPEMPPNSAYVRPKRPCLFCGIFQTKLSRRIKLKHNDLKEVTDAPNDPNMDRLASFVGFKKQGVLE</sequence>
<dbReference type="Proteomes" id="UP000230750">
    <property type="component" value="Unassembled WGS sequence"/>
</dbReference>
<dbReference type="OrthoDB" id="5376140at2759"/>
<keyword evidence="2" id="KW-1185">Reference proteome</keyword>
<comment type="caution">
    <text evidence="1">The sequence shown here is derived from an EMBL/GenBank/DDBJ whole genome shotgun (WGS) entry which is preliminary data.</text>
</comment>
<dbReference type="EMBL" id="MRZV01000360">
    <property type="protein sequence ID" value="PIK51690.1"/>
    <property type="molecule type" value="Genomic_DNA"/>
</dbReference>